<protein>
    <submittedName>
        <fullName evidence="2">Thiamine phosphate synthase</fullName>
    </submittedName>
</protein>
<dbReference type="Pfam" id="PF02581">
    <property type="entry name" value="TMP-TENI"/>
    <property type="match status" value="1"/>
</dbReference>
<reference evidence="2 3" key="1">
    <citation type="submission" date="2020-05" db="EMBL/GenBank/DDBJ databases">
        <title>Draft Genome Sequences of Sphingomonas sp. Isolated from the International Space Station.</title>
        <authorList>
            <person name="Bijlani S."/>
            <person name="Singh N.K."/>
            <person name="Mason C.E."/>
            <person name="Wang C.C."/>
            <person name="Venkateswaran K."/>
        </authorList>
    </citation>
    <scope>NUCLEOTIDE SEQUENCE [LARGE SCALE GENOMIC DNA]</scope>
    <source>
        <strain evidence="2 3">IIF7SW-B5</strain>
    </source>
</reference>
<evidence type="ECO:0000313" key="3">
    <source>
        <dbReference type="Proteomes" id="UP000557656"/>
    </source>
</evidence>
<gene>
    <name evidence="2" type="ORF">HKX05_11640</name>
</gene>
<dbReference type="InterPro" id="IPR036206">
    <property type="entry name" value="ThiamineP_synth_sf"/>
</dbReference>
<dbReference type="InterPro" id="IPR022998">
    <property type="entry name" value="ThiamineP_synth_TenI"/>
</dbReference>
<proteinExistence type="predicted"/>
<dbReference type="Gene3D" id="3.20.20.70">
    <property type="entry name" value="Aldolase class I"/>
    <property type="match status" value="1"/>
</dbReference>
<evidence type="ECO:0000259" key="1">
    <source>
        <dbReference type="Pfam" id="PF02581"/>
    </source>
</evidence>
<organism evidence="2 3">
    <name type="scientific">Sphingomonas sanguinis</name>
    <dbReference type="NCBI Taxonomy" id="33051"/>
    <lineage>
        <taxon>Bacteria</taxon>
        <taxon>Pseudomonadati</taxon>
        <taxon>Pseudomonadota</taxon>
        <taxon>Alphaproteobacteria</taxon>
        <taxon>Sphingomonadales</taxon>
        <taxon>Sphingomonadaceae</taxon>
        <taxon>Sphingomonas</taxon>
    </lineage>
</organism>
<sequence>MLRAIVRAMADRYPVTWLMTDERLGDRLWAALRALPPGSGVVFRHHATPPAERRAIHRRVWRIAKARRLMLLVAGGGLPGDGVHKAGRTTGVRSWSAHDRAEAIQGWKAGADLLFVSPLYPTRSHPGAPALGLARAARIGHGLGLPRIALGGMDAARFRILRGRFHGWAAIDAWGQHSSNRVRGSSCESSDDPTTISGGIGRCLR</sequence>
<feature type="domain" description="Thiamine phosphate synthase/TenI" evidence="1">
    <location>
        <begin position="95"/>
        <end position="159"/>
    </location>
</feature>
<accession>A0ABX1ULV5</accession>
<comment type="caution">
    <text evidence="2">The sequence shown here is derived from an EMBL/GenBank/DDBJ whole genome shotgun (WGS) entry which is preliminary data.</text>
</comment>
<evidence type="ECO:0000313" key="2">
    <source>
        <dbReference type="EMBL" id="NNG54006.1"/>
    </source>
</evidence>
<dbReference type="InterPro" id="IPR013785">
    <property type="entry name" value="Aldolase_TIM"/>
</dbReference>
<dbReference type="EMBL" id="JABEOV010000015">
    <property type="protein sequence ID" value="NNG54006.1"/>
    <property type="molecule type" value="Genomic_DNA"/>
</dbReference>
<name>A0ABX1ULV5_9SPHN</name>
<dbReference type="SUPFAM" id="SSF51391">
    <property type="entry name" value="Thiamin phosphate synthase"/>
    <property type="match status" value="1"/>
</dbReference>
<dbReference type="CDD" id="cd00564">
    <property type="entry name" value="TMP_TenI"/>
    <property type="match status" value="1"/>
</dbReference>
<dbReference type="Proteomes" id="UP000557656">
    <property type="component" value="Unassembled WGS sequence"/>
</dbReference>
<keyword evidence="3" id="KW-1185">Reference proteome</keyword>